<protein>
    <submittedName>
        <fullName evidence="7">Tripartite motif-containing protein 59-like</fullName>
    </submittedName>
</protein>
<reference evidence="7" key="1">
    <citation type="submission" date="2025-08" db="UniProtKB">
        <authorList>
            <consortium name="RefSeq"/>
        </authorList>
    </citation>
    <scope>IDENTIFICATION</scope>
    <source>
        <tissue evidence="7">Tentacle</tissue>
    </source>
</reference>
<dbReference type="PANTHER" id="PTHR25462">
    <property type="entry name" value="BONUS, ISOFORM C-RELATED"/>
    <property type="match status" value="1"/>
</dbReference>
<dbReference type="Gene3D" id="3.30.40.10">
    <property type="entry name" value="Zinc/RING finger domain, C3HC4 (zinc finger)"/>
    <property type="match status" value="1"/>
</dbReference>
<dbReference type="InterPro" id="IPR013083">
    <property type="entry name" value="Znf_RING/FYVE/PHD"/>
</dbReference>
<evidence type="ECO:0000256" key="4">
    <source>
        <dbReference type="PROSITE-ProRule" id="PRU00175"/>
    </source>
</evidence>
<gene>
    <name evidence="7" type="primary">LOC116288740</name>
</gene>
<evidence type="ECO:0000313" key="6">
    <source>
        <dbReference type="Proteomes" id="UP000515163"/>
    </source>
</evidence>
<dbReference type="InParanoid" id="A0A6P8H854"/>
<keyword evidence="2 4" id="KW-0863">Zinc-finger</keyword>
<proteinExistence type="predicted"/>
<evidence type="ECO:0000256" key="3">
    <source>
        <dbReference type="ARBA" id="ARBA00022833"/>
    </source>
</evidence>
<dbReference type="InterPro" id="IPR047153">
    <property type="entry name" value="TRIM45/56/19-like"/>
</dbReference>
<dbReference type="AlphaFoldDB" id="A0A6P8H854"/>
<dbReference type="Pfam" id="PF13445">
    <property type="entry name" value="zf-RING_UBOX"/>
    <property type="match status" value="1"/>
</dbReference>
<dbReference type="PANTHER" id="PTHR25462:SF296">
    <property type="entry name" value="MEIOTIC P26, ISOFORM F"/>
    <property type="match status" value="1"/>
</dbReference>
<dbReference type="Proteomes" id="UP000515163">
    <property type="component" value="Unplaced"/>
</dbReference>
<evidence type="ECO:0000259" key="5">
    <source>
        <dbReference type="PROSITE" id="PS50089"/>
    </source>
</evidence>
<dbReference type="RefSeq" id="XP_031551423.1">
    <property type="nucleotide sequence ID" value="XM_031695563.1"/>
</dbReference>
<sequence>MHRVSLQEKDLSCPVCISIFEEPKALPECAHNVCQKCLSNIAAMSSRWQFVTCPVCRVDSYLPPGGVADLPTNHFMKTIIDGLPGRKEIQSIKRALEQCEEGLTSSKSHVDDCERSIAAFKATLQIAQQAKKEVSDHTKYLIDIIQKECTSLTTEIDEKIENTSSLLSNVRREKKKTLYTVKESENIVSETRRLIERGNVQEIVGKEDESVSKLQQRTAVLAVNQTFKFPDVPENIHFTKASNEFRTGKGILGSLSRDSIMEVNENNSGSDLEYLHDWNPRQPMPPCFRRSHSIRGVVNKFELARFTLSSPRRSSPPVTYPAGSDYMSLVRGQRSSYPFTPLPPLTLPRTSSLRKFTG</sequence>
<keyword evidence="6" id="KW-1185">Reference proteome</keyword>
<dbReference type="InterPro" id="IPR017907">
    <property type="entry name" value="Znf_RING_CS"/>
</dbReference>
<dbReference type="OrthoDB" id="5951558at2759"/>
<evidence type="ECO:0000313" key="7">
    <source>
        <dbReference type="RefSeq" id="XP_031551423.1"/>
    </source>
</evidence>
<organism evidence="6 7">
    <name type="scientific">Actinia tenebrosa</name>
    <name type="common">Australian red waratah sea anemone</name>
    <dbReference type="NCBI Taxonomy" id="6105"/>
    <lineage>
        <taxon>Eukaryota</taxon>
        <taxon>Metazoa</taxon>
        <taxon>Cnidaria</taxon>
        <taxon>Anthozoa</taxon>
        <taxon>Hexacorallia</taxon>
        <taxon>Actiniaria</taxon>
        <taxon>Actiniidae</taxon>
        <taxon>Actinia</taxon>
    </lineage>
</organism>
<accession>A0A6P8H854</accession>
<dbReference type="SUPFAM" id="SSF57850">
    <property type="entry name" value="RING/U-box"/>
    <property type="match status" value="1"/>
</dbReference>
<dbReference type="InterPro" id="IPR001841">
    <property type="entry name" value="Znf_RING"/>
</dbReference>
<evidence type="ECO:0000256" key="1">
    <source>
        <dbReference type="ARBA" id="ARBA00022723"/>
    </source>
</evidence>
<dbReference type="SMART" id="SM00184">
    <property type="entry name" value="RING"/>
    <property type="match status" value="1"/>
</dbReference>
<dbReference type="PROSITE" id="PS50089">
    <property type="entry name" value="ZF_RING_2"/>
    <property type="match status" value="1"/>
</dbReference>
<keyword evidence="1" id="KW-0479">Metal-binding</keyword>
<dbReference type="InterPro" id="IPR027370">
    <property type="entry name" value="Znf-RING_euk"/>
</dbReference>
<dbReference type="GO" id="GO:0008270">
    <property type="term" value="F:zinc ion binding"/>
    <property type="evidence" value="ECO:0007669"/>
    <property type="project" value="UniProtKB-KW"/>
</dbReference>
<dbReference type="PROSITE" id="PS00518">
    <property type="entry name" value="ZF_RING_1"/>
    <property type="match status" value="1"/>
</dbReference>
<evidence type="ECO:0000256" key="2">
    <source>
        <dbReference type="ARBA" id="ARBA00022771"/>
    </source>
</evidence>
<dbReference type="GeneID" id="116288740"/>
<name>A0A6P8H854_ACTTE</name>
<dbReference type="KEGG" id="aten:116288740"/>
<feature type="domain" description="RING-type" evidence="5">
    <location>
        <begin position="13"/>
        <end position="57"/>
    </location>
</feature>
<keyword evidence="3" id="KW-0862">Zinc</keyword>